<name>A0AAW1YS21_RUBAR</name>
<dbReference type="AlphaFoldDB" id="A0AAW1YS21"/>
<protein>
    <submittedName>
        <fullName evidence="2">Uncharacterized protein</fullName>
    </submittedName>
</protein>
<gene>
    <name evidence="2" type="ORF">M0R45_006831</name>
</gene>
<feature type="compositionally biased region" description="Gly residues" evidence="1">
    <location>
        <begin position="67"/>
        <end position="87"/>
    </location>
</feature>
<dbReference type="EMBL" id="JBEDUW010000001">
    <property type="protein sequence ID" value="KAK9951389.1"/>
    <property type="molecule type" value="Genomic_DNA"/>
</dbReference>
<proteinExistence type="predicted"/>
<evidence type="ECO:0000256" key="1">
    <source>
        <dbReference type="SAM" id="MobiDB-lite"/>
    </source>
</evidence>
<reference evidence="2 3" key="1">
    <citation type="journal article" date="2023" name="G3 (Bethesda)">
        <title>A chromosome-length genome assembly and annotation of blackberry (Rubus argutus, cv. 'Hillquist').</title>
        <authorList>
            <person name="Bruna T."/>
            <person name="Aryal R."/>
            <person name="Dudchenko O."/>
            <person name="Sargent D.J."/>
            <person name="Mead D."/>
            <person name="Buti M."/>
            <person name="Cavallini A."/>
            <person name="Hytonen T."/>
            <person name="Andres J."/>
            <person name="Pham M."/>
            <person name="Weisz D."/>
            <person name="Mascagni F."/>
            <person name="Usai G."/>
            <person name="Natali L."/>
            <person name="Bassil N."/>
            <person name="Fernandez G.E."/>
            <person name="Lomsadze A."/>
            <person name="Armour M."/>
            <person name="Olukolu B."/>
            <person name="Poorten T."/>
            <person name="Britton C."/>
            <person name="Davik J."/>
            <person name="Ashrafi H."/>
            <person name="Aiden E.L."/>
            <person name="Borodovsky M."/>
            <person name="Worthington M."/>
        </authorList>
    </citation>
    <scope>NUCLEOTIDE SEQUENCE [LARGE SCALE GENOMIC DNA]</scope>
    <source>
        <strain evidence="2">PI 553951</strain>
    </source>
</reference>
<organism evidence="2 3">
    <name type="scientific">Rubus argutus</name>
    <name type="common">Southern blackberry</name>
    <dbReference type="NCBI Taxonomy" id="59490"/>
    <lineage>
        <taxon>Eukaryota</taxon>
        <taxon>Viridiplantae</taxon>
        <taxon>Streptophyta</taxon>
        <taxon>Embryophyta</taxon>
        <taxon>Tracheophyta</taxon>
        <taxon>Spermatophyta</taxon>
        <taxon>Magnoliopsida</taxon>
        <taxon>eudicotyledons</taxon>
        <taxon>Gunneridae</taxon>
        <taxon>Pentapetalae</taxon>
        <taxon>rosids</taxon>
        <taxon>fabids</taxon>
        <taxon>Rosales</taxon>
        <taxon>Rosaceae</taxon>
        <taxon>Rosoideae</taxon>
        <taxon>Rosoideae incertae sedis</taxon>
        <taxon>Rubus</taxon>
    </lineage>
</organism>
<evidence type="ECO:0000313" key="2">
    <source>
        <dbReference type="EMBL" id="KAK9951389.1"/>
    </source>
</evidence>
<feature type="compositionally biased region" description="Basic and acidic residues" evidence="1">
    <location>
        <begin position="8"/>
        <end position="22"/>
    </location>
</feature>
<sequence>MRSCCGGEKGKARGREGRDHGCSGDVASTGWAWPSSAWMRQGAAGQIGEELGMAEAGEARPRRRRQGGSGGEHNGSSDGGLNHGLGTHGIADAGEG</sequence>
<dbReference type="Proteomes" id="UP001457282">
    <property type="component" value="Unassembled WGS sequence"/>
</dbReference>
<feature type="region of interest" description="Disordered" evidence="1">
    <location>
        <begin position="1"/>
        <end position="96"/>
    </location>
</feature>
<evidence type="ECO:0000313" key="3">
    <source>
        <dbReference type="Proteomes" id="UP001457282"/>
    </source>
</evidence>
<keyword evidence="3" id="KW-1185">Reference proteome</keyword>
<comment type="caution">
    <text evidence="2">The sequence shown here is derived from an EMBL/GenBank/DDBJ whole genome shotgun (WGS) entry which is preliminary data.</text>
</comment>
<accession>A0AAW1YS21</accession>